<dbReference type="Proteomes" id="UP000184188">
    <property type="component" value="Unassembled WGS sequence"/>
</dbReference>
<evidence type="ECO:0000256" key="3">
    <source>
        <dbReference type="ARBA" id="ARBA00022833"/>
    </source>
</evidence>
<dbReference type="RefSeq" id="XP_022581309.1">
    <property type="nucleotide sequence ID" value="XM_022723154.1"/>
</dbReference>
<dbReference type="InterPro" id="IPR006913">
    <property type="entry name" value="CENP-V/GFA"/>
</dbReference>
<sequence>MSQLTGSCLCKKITYQINLPTSNLPKRNTGSGFSANIVVPKSSMQYTQGSPKLFLDRGDLGGEVGREFCPDCGTPLTSLPSDDPECVVVKSGTLDDQDRERCTELRLEIYHHRKDKWVDSIGHEDVKKLNGSMQ</sequence>
<protein>
    <recommendedName>
        <fullName evidence="5">CENP-V/GFA domain-containing protein</fullName>
    </recommendedName>
</protein>
<evidence type="ECO:0000259" key="5">
    <source>
        <dbReference type="Pfam" id="PF04828"/>
    </source>
</evidence>
<dbReference type="VEuPathDB" id="FungiDB:ASPZODRAFT_132949"/>
<dbReference type="Pfam" id="PF04828">
    <property type="entry name" value="GFA"/>
    <property type="match status" value="1"/>
</dbReference>
<proteinExistence type="inferred from homology"/>
<reference evidence="7" key="1">
    <citation type="journal article" date="2017" name="Genome Biol.">
        <title>Comparative genomics reveals high biological diversity and specific adaptations in the industrially and medically important fungal genus Aspergillus.</title>
        <authorList>
            <person name="de Vries R.P."/>
            <person name="Riley R."/>
            <person name="Wiebenga A."/>
            <person name="Aguilar-Osorio G."/>
            <person name="Amillis S."/>
            <person name="Uchima C.A."/>
            <person name="Anderluh G."/>
            <person name="Asadollahi M."/>
            <person name="Askin M."/>
            <person name="Barry K."/>
            <person name="Battaglia E."/>
            <person name="Bayram O."/>
            <person name="Benocci T."/>
            <person name="Braus-Stromeyer S.A."/>
            <person name="Caldana C."/>
            <person name="Canovas D."/>
            <person name="Cerqueira G.C."/>
            <person name="Chen F."/>
            <person name="Chen W."/>
            <person name="Choi C."/>
            <person name="Clum A."/>
            <person name="Dos Santos R.A."/>
            <person name="Damasio A.R."/>
            <person name="Diallinas G."/>
            <person name="Emri T."/>
            <person name="Fekete E."/>
            <person name="Flipphi M."/>
            <person name="Freyberg S."/>
            <person name="Gallo A."/>
            <person name="Gournas C."/>
            <person name="Habgood R."/>
            <person name="Hainaut M."/>
            <person name="Harispe M.L."/>
            <person name="Henrissat B."/>
            <person name="Hilden K.S."/>
            <person name="Hope R."/>
            <person name="Hossain A."/>
            <person name="Karabika E."/>
            <person name="Karaffa L."/>
            <person name="Karanyi Z."/>
            <person name="Krasevec N."/>
            <person name="Kuo A."/>
            <person name="Kusch H."/>
            <person name="LaButti K."/>
            <person name="Lagendijk E.L."/>
            <person name="Lapidus A."/>
            <person name="Levasseur A."/>
            <person name="Lindquist E."/>
            <person name="Lipzen A."/>
            <person name="Logrieco A.F."/>
            <person name="MacCabe A."/>
            <person name="Maekelae M.R."/>
            <person name="Malavazi I."/>
            <person name="Melin P."/>
            <person name="Meyer V."/>
            <person name="Mielnichuk N."/>
            <person name="Miskei M."/>
            <person name="Molnar A.P."/>
            <person name="Mule G."/>
            <person name="Ngan C.Y."/>
            <person name="Orejas M."/>
            <person name="Orosz E."/>
            <person name="Ouedraogo J.P."/>
            <person name="Overkamp K.M."/>
            <person name="Park H.-S."/>
            <person name="Perrone G."/>
            <person name="Piumi F."/>
            <person name="Punt P.J."/>
            <person name="Ram A.F."/>
            <person name="Ramon A."/>
            <person name="Rauscher S."/>
            <person name="Record E."/>
            <person name="Riano-Pachon D.M."/>
            <person name="Robert V."/>
            <person name="Roehrig J."/>
            <person name="Ruller R."/>
            <person name="Salamov A."/>
            <person name="Salih N.S."/>
            <person name="Samson R.A."/>
            <person name="Sandor E."/>
            <person name="Sanguinetti M."/>
            <person name="Schuetze T."/>
            <person name="Sepcic K."/>
            <person name="Shelest E."/>
            <person name="Sherlock G."/>
            <person name="Sophianopoulou V."/>
            <person name="Squina F.M."/>
            <person name="Sun H."/>
            <person name="Susca A."/>
            <person name="Todd R.B."/>
            <person name="Tsang A."/>
            <person name="Unkles S.E."/>
            <person name="van de Wiele N."/>
            <person name="van Rossen-Uffink D."/>
            <person name="Oliveira J.V."/>
            <person name="Vesth T.C."/>
            <person name="Visser J."/>
            <person name="Yu J.-H."/>
            <person name="Zhou M."/>
            <person name="Andersen M.R."/>
            <person name="Archer D.B."/>
            <person name="Baker S.E."/>
            <person name="Benoit I."/>
            <person name="Brakhage A.A."/>
            <person name="Braus G.H."/>
            <person name="Fischer R."/>
            <person name="Frisvad J.C."/>
            <person name="Goldman G.H."/>
            <person name="Houbraken J."/>
            <person name="Oakley B."/>
            <person name="Pocsi I."/>
            <person name="Scazzocchio C."/>
            <person name="Seiboth B."/>
            <person name="vanKuyk P.A."/>
            <person name="Wortman J."/>
            <person name="Dyer P.S."/>
            <person name="Grigoriev I.V."/>
        </authorList>
    </citation>
    <scope>NUCLEOTIDE SEQUENCE [LARGE SCALE GENOMIC DNA]</scope>
    <source>
        <strain evidence="7">CBS 506.65</strain>
    </source>
</reference>
<dbReference type="GO" id="GO:0046872">
    <property type="term" value="F:metal ion binding"/>
    <property type="evidence" value="ECO:0007669"/>
    <property type="project" value="UniProtKB-KW"/>
</dbReference>
<evidence type="ECO:0000256" key="4">
    <source>
        <dbReference type="ARBA" id="ARBA00023239"/>
    </source>
</evidence>
<dbReference type="PANTHER" id="PTHR33337">
    <property type="entry name" value="GFA DOMAIN-CONTAINING PROTEIN"/>
    <property type="match status" value="1"/>
</dbReference>
<dbReference type="GeneID" id="34609619"/>
<dbReference type="EMBL" id="KV878342">
    <property type="protein sequence ID" value="OJJ46799.1"/>
    <property type="molecule type" value="Genomic_DNA"/>
</dbReference>
<name>A0A1L9SHW2_9EURO</name>
<evidence type="ECO:0000256" key="2">
    <source>
        <dbReference type="ARBA" id="ARBA00022723"/>
    </source>
</evidence>
<keyword evidence="7" id="KW-1185">Reference proteome</keyword>
<dbReference type="PANTHER" id="PTHR33337:SF36">
    <property type="entry name" value="DUF636 DOMAIN PROTEIN (AFU_ORTHOLOGUE AFUA_3G01340)"/>
    <property type="match status" value="1"/>
</dbReference>
<dbReference type="SUPFAM" id="SSF51316">
    <property type="entry name" value="Mss4-like"/>
    <property type="match status" value="1"/>
</dbReference>
<evidence type="ECO:0000256" key="1">
    <source>
        <dbReference type="ARBA" id="ARBA00005495"/>
    </source>
</evidence>
<organism evidence="6 7">
    <name type="scientific">Penicilliopsis zonata CBS 506.65</name>
    <dbReference type="NCBI Taxonomy" id="1073090"/>
    <lineage>
        <taxon>Eukaryota</taxon>
        <taxon>Fungi</taxon>
        <taxon>Dikarya</taxon>
        <taxon>Ascomycota</taxon>
        <taxon>Pezizomycotina</taxon>
        <taxon>Eurotiomycetes</taxon>
        <taxon>Eurotiomycetidae</taxon>
        <taxon>Eurotiales</taxon>
        <taxon>Aspergillaceae</taxon>
        <taxon>Penicilliopsis</taxon>
    </lineage>
</organism>
<keyword evidence="2" id="KW-0479">Metal-binding</keyword>
<dbReference type="SMR" id="A0A1L9SHW2"/>
<dbReference type="STRING" id="1073090.A0A1L9SHW2"/>
<keyword evidence="4" id="KW-0456">Lyase</keyword>
<accession>A0A1L9SHW2</accession>
<feature type="domain" description="CENP-V/GFA" evidence="5">
    <location>
        <begin position="4"/>
        <end position="101"/>
    </location>
</feature>
<keyword evidence="3" id="KW-0862">Zinc</keyword>
<gene>
    <name evidence="6" type="ORF">ASPZODRAFT_132949</name>
</gene>
<dbReference type="Gene3D" id="3.90.1590.10">
    <property type="entry name" value="glutathione-dependent formaldehyde- activating enzyme (gfa)"/>
    <property type="match status" value="1"/>
</dbReference>
<dbReference type="OrthoDB" id="9985472at2759"/>
<evidence type="ECO:0000313" key="6">
    <source>
        <dbReference type="EMBL" id="OJJ46799.1"/>
    </source>
</evidence>
<dbReference type="AlphaFoldDB" id="A0A1L9SHW2"/>
<evidence type="ECO:0000313" key="7">
    <source>
        <dbReference type="Proteomes" id="UP000184188"/>
    </source>
</evidence>
<dbReference type="InterPro" id="IPR011057">
    <property type="entry name" value="Mss4-like_sf"/>
</dbReference>
<dbReference type="GO" id="GO:0016846">
    <property type="term" value="F:carbon-sulfur lyase activity"/>
    <property type="evidence" value="ECO:0007669"/>
    <property type="project" value="InterPro"/>
</dbReference>
<comment type="similarity">
    <text evidence="1">Belongs to the Gfa family.</text>
</comment>